<feature type="compositionally biased region" description="Basic and acidic residues" evidence="1">
    <location>
        <begin position="704"/>
        <end position="714"/>
    </location>
</feature>
<evidence type="ECO:0000313" key="3">
    <source>
        <dbReference type="Proteomes" id="UP000241394"/>
    </source>
</evidence>
<protein>
    <submittedName>
        <fullName evidence="2">Lipase</fullName>
    </submittedName>
</protein>
<name>A0A2R6P3E2_ACTCC</name>
<feature type="compositionally biased region" description="Basic and acidic residues" evidence="1">
    <location>
        <begin position="971"/>
        <end position="988"/>
    </location>
</feature>
<feature type="compositionally biased region" description="Basic and acidic residues" evidence="1">
    <location>
        <begin position="388"/>
        <end position="399"/>
    </location>
</feature>
<dbReference type="STRING" id="1590841.A0A2R6P3E2"/>
<feature type="region of interest" description="Disordered" evidence="1">
    <location>
        <begin position="241"/>
        <end position="272"/>
    </location>
</feature>
<sequence length="1236" mass="134824">MSKFNRESDSDVTPTTSSHNTVFINTNLDTHLATIVSDTDTVSDLKRKIVIEHPKCFPNVGEIKILALKVKRKRNFYHLSDSMLVKSAFDGVKKSWFLSVDASSLHLHGNKQFSSTPDASNQLALIGIPNAPSEDRNNHLPGSPLKRLPLPYTSPFPSPGSIHYTSHKVPSGDHSGRGDSCNEVSKDMEMEVKHVTDDPCKNLSSNSNWRSDFEKEYDLPSEGNKILETCIEHKDGNSKVRGNDVQCNNSTEGSLRTGLASKKKRKSKKKSENALLNCTMEDNNDSIVASGANASHIGIVGPEFPSGKPVKESDIEMANMDVSKEPCKTSLTDPNTRSDSGEIPGTRVECKNMSSDVHCNGSLVEASKSRSADKKKRKRAKGAGNLSEEDKTLLSEFSKETSQSKAINPENHMENKLTEPPEDVHLLASSSIGKKRKRKDKLPRDQVVATESLSLHDVGGESIKENVEFVTKHSDKTSDEAVVSGQNVEHATLPCTFEVSKKQKLSEPAKEMVEGAKVPSSSIGIDAMRPDTANEGGKSDAPESGAGSVLKRKKKSKKHHSTNVNEFFQAAVNEVNNLKKDVTNSGHENIVHDDDKIETSHLDKTDGRNALPPNCDPKMMLSEKCAHQITGEADVHSKAVASAKLNETNTIVESGGSKRMKKCAKKSVAAKQVMSSMEHPDNSASYISPPLPHFNEHLCGEDKKEESILSETKRTKTSKPSAVDTSFVGGNGESDILSGNEAESLPFTQGNKTNENAENITGNSGKEAKKNHTSDAKIFTDFPVEEQVNKVESLQLNQINMTSKNAENIDEKSRKKIKKNQNSAANSLPDLPINEQGVGGEELSASSPSKTKMKTKSVKTSSKSQLTGQGLELEKNHSTEHGSLHTEQTLRTVDSPRVPSSDTLNDNSVERHLQCDVDGNTLKNHNIVDANCQIEVSKHGDDRINFKDYFVPGEHKHEASAVELAVDKVSEAQRSDRDEKAKKNDKKLVVPASATSSDLYNSVKSNVNQGNESRSHGVKVTLSQDVEKIKTIPQEPKRPGVFKSSKTGSSVQSYSKENHESAIATGSSSKSSAKYLKNKKEPKRKPSLDRHHVTVSKASNKKMCEVVNSSRHEKSLLATPGAIFKDWSSSEDESRSENSDSSTKTPSDNSSSSSYSEGESKSSLETPRNGTRGVDGKDGWKSITKSQASVPKNITMDMILKSSSRFKKAKIVATQSQLEDTESQAVDFVPDSQPNL</sequence>
<dbReference type="AlphaFoldDB" id="A0A2R6P3E2"/>
<feature type="compositionally biased region" description="Basic residues" evidence="1">
    <location>
        <begin position="550"/>
        <end position="561"/>
    </location>
</feature>
<evidence type="ECO:0000256" key="1">
    <source>
        <dbReference type="SAM" id="MobiDB-lite"/>
    </source>
</evidence>
<dbReference type="OrthoDB" id="1093005at2759"/>
<dbReference type="Proteomes" id="UP000241394">
    <property type="component" value="Chromosome LG29"/>
</dbReference>
<dbReference type="InParanoid" id="A0A2R6P3E2"/>
<feature type="region of interest" description="Disordered" evidence="1">
    <location>
        <begin position="805"/>
        <end position="906"/>
    </location>
</feature>
<evidence type="ECO:0000313" key="2">
    <source>
        <dbReference type="EMBL" id="PSR84800.1"/>
    </source>
</evidence>
<feature type="region of interest" description="Disordered" evidence="1">
    <location>
        <begin position="1215"/>
        <end position="1236"/>
    </location>
</feature>
<comment type="caution">
    <text evidence="2">The sequence shown here is derived from an EMBL/GenBank/DDBJ whole genome shotgun (WGS) entry which is preliminary data.</text>
</comment>
<feature type="compositionally biased region" description="Low complexity" evidence="1">
    <location>
        <begin position="1139"/>
        <end position="1163"/>
    </location>
</feature>
<organism evidence="2 3">
    <name type="scientific">Actinidia chinensis var. chinensis</name>
    <name type="common">Chinese soft-hair kiwi</name>
    <dbReference type="NCBI Taxonomy" id="1590841"/>
    <lineage>
        <taxon>Eukaryota</taxon>
        <taxon>Viridiplantae</taxon>
        <taxon>Streptophyta</taxon>
        <taxon>Embryophyta</taxon>
        <taxon>Tracheophyta</taxon>
        <taxon>Spermatophyta</taxon>
        <taxon>Magnoliopsida</taxon>
        <taxon>eudicotyledons</taxon>
        <taxon>Gunneridae</taxon>
        <taxon>Pentapetalae</taxon>
        <taxon>asterids</taxon>
        <taxon>Ericales</taxon>
        <taxon>Actinidiaceae</taxon>
        <taxon>Actinidia</taxon>
    </lineage>
</organism>
<proteinExistence type="predicted"/>
<feature type="compositionally biased region" description="Basic and acidic residues" evidence="1">
    <location>
        <begin position="872"/>
        <end position="884"/>
    </location>
</feature>
<reference evidence="2 3" key="1">
    <citation type="submission" date="2017-07" db="EMBL/GenBank/DDBJ databases">
        <title>An improved, manually edited Actinidia chinensis var. chinensis (kiwifruit) genome highlights the challenges associated with draft genomes and gene prediction in plants.</title>
        <authorList>
            <person name="Pilkington S."/>
            <person name="Crowhurst R."/>
            <person name="Hilario E."/>
            <person name="Nardozza S."/>
            <person name="Fraser L."/>
            <person name="Peng Y."/>
            <person name="Gunaseelan K."/>
            <person name="Simpson R."/>
            <person name="Tahir J."/>
            <person name="Deroles S."/>
            <person name="Templeton K."/>
            <person name="Luo Z."/>
            <person name="Davy M."/>
            <person name="Cheng C."/>
            <person name="Mcneilage M."/>
            <person name="Scaglione D."/>
            <person name="Liu Y."/>
            <person name="Zhang Q."/>
            <person name="Datson P."/>
            <person name="De Silva N."/>
            <person name="Gardiner S."/>
            <person name="Bassett H."/>
            <person name="Chagne D."/>
            <person name="Mccallum J."/>
            <person name="Dzierzon H."/>
            <person name="Deng C."/>
            <person name="Wang Y.-Y."/>
            <person name="Barron N."/>
            <person name="Manako K."/>
            <person name="Bowen J."/>
            <person name="Foster T."/>
            <person name="Erridge Z."/>
            <person name="Tiffin H."/>
            <person name="Waite C."/>
            <person name="Davies K."/>
            <person name="Grierson E."/>
            <person name="Laing W."/>
            <person name="Kirk R."/>
            <person name="Chen X."/>
            <person name="Wood M."/>
            <person name="Montefiori M."/>
            <person name="Brummell D."/>
            <person name="Schwinn K."/>
            <person name="Catanach A."/>
            <person name="Fullerton C."/>
            <person name="Li D."/>
            <person name="Meiyalaghan S."/>
            <person name="Nieuwenhuizen N."/>
            <person name="Read N."/>
            <person name="Prakash R."/>
            <person name="Hunter D."/>
            <person name="Zhang H."/>
            <person name="Mckenzie M."/>
            <person name="Knabel M."/>
            <person name="Harris A."/>
            <person name="Allan A."/>
            <person name="Chen A."/>
            <person name="Janssen B."/>
            <person name="Plunkett B."/>
            <person name="Dwamena C."/>
            <person name="Voogd C."/>
            <person name="Leif D."/>
            <person name="Lafferty D."/>
            <person name="Souleyre E."/>
            <person name="Varkonyi-Gasic E."/>
            <person name="Gambi F."/>
            <person name="Hanley J."/>
            <person name="Yao J.-L."/>
            <person name="Cheung J."/>
            <person name="David K."/>
            <person name="Warren B."/>
            <person name="Marsh K."/>
            <person name="Snowden K."/>
            <person name="Lin-Wang K."/>
            <person name="Brian L."/>
            <person name="Martinez-Sanchez M."/>
            <person name="Wang M."/>
            <person name="Ileperuma N."/>
            <person name="Macnee N."/>
            <person name="Campin R."/>
            <person name="Mcatee P."/>
            <person name="Drummond R."/>
            <person name="Espley R."/>
            <person name="Ireland H."/>
            <person name="Wu R."/>
            <person name="Atkinson R."/>
            <person name="Karunairetnam S."/>
            <person name="Bulley S."/>
            <person name="Chunkath S."/>
            <person name="Hanley Z."/>
            <person name="Storey R."/>
            <person name="Thrimawithana A."/>
            <person name="Thomson S."/>
            <person name="David C."/>
            <person name="Testolin R."/>
        </authorList>
    </citation>
    <scope>NUCLEOTIDE SEQUENCE [LARGE SCALE GENOMIC DNA]</scope>
    <source>
        <strain evidence="3">cv. Red5</strain>
        <tissue evidence="2">Young leaf</tissue>
    </source>
</reference>
<feature type="compositionally biased region" description="Polar residues" evidence="1">
    <location>
        <begin position="1044"/>
        <end position="1055"/>
    </location>
</feature>
<feature type="region of interest" description="Disordered" evidence="1">
    <location>
        <begin position="971"/>
        <end position="1101"/>
    </location>
</feature>
<dbReference type="OMA" id="KDPTMGD"/>
<dbReference type="Gramene" id="PSR84800">
    <property type="protein sequence ID" value="PSR84800"/>
    <property type="gene ID" value="CEY00_Acc32780"/>
</dbReference>
<feature type="region of interest" description="Disordered" evidence="1">
    <location>
        <begin position="325"/>
        <end position="345"/>
    </location>
</feature>
<feature type="region of interest" description="Disordered" evidence="1">
    <location>
        <begin position="361"/>
        <end position="422"/>
    </location>
</feature>
<feature type="region of interest" description="Disordered" evidence="1">
    <location>
        <begin position="1127"/>
        <end position="1191"/>
    </location>
</feature>
<feature type="region of interest" description="Disordered" evidence="1">
    <location>
        <begin position="743"/>
        <end position="772"/>
    </location>
</feature>
<reference evidence="3" key="2">
    <citation type="journal article" date="2018" name="BMC Genomics">
        <title>A manually annotated Actinidia chinensis var. chinensis (kiwifruit) genome highlights the challenges associated with draft genomes and gene prediction in plants.</title>
        <authorList>
            <person name="Pilkington S.M."/>
            <person name="Crowhurst R."/>
            <person name="Hilario E."/>
            <person name="Nardozza S."/>
            <person name="Fraser L."/>
            <person name="Peng Y."/>
            <person name="Gunaseelan K."/>
            <person name="Simpson R."/>
            <person name="Tahir J."/>
            <person name="Deroles S.C."/>
            <person name="Templeton K."/>
            <person name="Luo Z."/>
            <person name="Davy M."/>
            <person name="Cheng C."/>
            <person name="McNeilage M."/>
            <person name="Scaglione D."/>
            <person name="Liu Y."/>
            <person name="Zhang Q."/>
            <person name="Datson P."/>
            <person name="De Silva N."/>
            <person name="Gardiner S.E."/>
            <person name="Bassett H."/>
            <person name="Chagne D."/>
            <person name="McCallum J."/>
            <person name="Dzierzon H."/>
            <person name="Deng C."/>
            <person name="Wang Y.Y."/>
            <person name="Barron L."/>
            <person name="Manako K."/>
            <person name="Bowen J."/>
            <person name="Foster T.M."/>
            <person name="Erridge Z.A."/>
            <person name="Tiffin H."/>
            <person name="Waite C.N."/>
            <person name="Davies K.M."/>
            <person name="Grierson E.P."/>
            <person name="Laing W.A."/>
            <person name="Kirk R."/>
            <person name="Chen X."/>
            <person name="Wood M."/>
            <person name="Montefiori M."/>
            <person name="Brummell D.A."/>
            <person name="Schwinn K.E."/>
            <person name="Catanach A."/>
            <person name="Fullerton C."/>
            <person name="Li D."/>
            <person name="Meiyalaghan S."/>
            <person name="Nieuwenhuizen N."/>
            <person name="Read N."/>
            <person name="Prakash R."/>
            <person name="Hunter D."/>
            <person name="Zhang H."/>
            <person name="McKenzie M."/>
            <person name="Knabel M."/>
            <person name="Harris A."/>
            <person name="Allan A.C."/>
            <person name="Gleave A."/>
            <person name="Chen A."/>
            <person name="Janssen B.J."/>
            <person name="Plunkett B."/>
            <person name="Ampomah-Dwamena C."/>
            <person name="Voogd C."/>
            <person name="Leif D."/>
            <person name="Lafferty D."/>
            <person name="Souleyre E.J.F."/>
            <person name="Varkonyi-Gasic E."/>
            <person name="Gambi F."/>
            <person name="Hanley J."/>
            <person name="Yao J.L."/>
            <person name="Cheung J."/>
            <person name="David K.M."/>
            <person name="Warren B."/>
            <person name="Marsh K."/>
            <person name="Snowden K.C."/>
            <person name="Lin-Wang K."/>
            <person name="Brian L."/>
            <person name="Martinez-Sanchez M."/>
            <person name="Wang M."/>
            <person name="Ileperuma N."/>
            <person name="Macnee N."/>
            <person name="Campin R."/>
            <person name="McAtee P."/>
            <person name="Drummond R.S.M."/>
            <person name="Espley R.V."/>
            <person name="Ireland H.S."/>
            <person name="Wu R."/>
            <person name="Atkinson R.G."/>
            <person name="Karunairetnam S."/>
            <person name="Bulley S."/>
            <person name="Chunkath S."/>
            <person name="Hanley Z."/>
            <person name="Storey R."/>
            <person name="Thrimawithana A.H."/>
            <person name="Thomson S."/>
            <person name="David C."/>
            <person name="Testolin R."/>
            <person name="Huang H."/>
            <person name="Hellens R.P."/>
            <person name="Schaffer R.J."/>
        </authorList>
    </citation>
    <scope>NUCLEOTIDE SEQUENCE [LARGE SCALE GENOMIC DNA]</scope>
    <source>
        <strain evidence="3">cv. Red5</strain>
    </source>
</reference>
<accession>A0A2R6P3E2</accession>
<feature type="region of interest" description="Disordered" evidence="1">
    <location>
        <begin position="704"/>
        <end position="730"/>
    </location>
</feature>
<feature type="compositionally biased region" description="Polar residues" evidence="1">
    <location>
        <begin position="329"/>
        <end position="338"/>
    </location>
</feature>
<feature type="compositionally biased region" description="Polar residues" evidence="1">
    <location>
        <begin position="885"/>
        <end position="906"/>
    </location>
</feature>
<feature type="region of interest" description="Disordered" evidence="1">
    <location>
        <begin position="128"/>
        <end position="182"/>
    </location>
</feature>
<feature type="compositionally biased region" description="Basic and acidic residues" evidence="1">
    <location>
        <begin position="1025"/>
        <end position="1038"/>
    </location>
</feature>
<feature type="region of interest" description="Disordered" evidence="1">
    <location>
        <begin position="511"/>
        <end position="563"/>
    </location>
</feature>
<feature type="compositionally biased region" description="Polar residues" evidence="1">
    <location>
        <begin position="746"/>
        <end position="764"/>
    </location>
</feature>
<feature type="compositionally biased region" description="Basic and acidic residues" evidence="1">
    <location>
        <begin position="411"/>
        <end position="422"/>
    </location>
</feature>
<dbReference type="EMBL" id="NKQK01000029">
    <property type="protein sequence ID" value="PSR84800.1"/>
    <property type="molecule type" value="Genomic_DNA"/>
</dbReference>
<gene>
    <name evidence="2" type="ORF">CEY00_Acc32780</name>
</gene>
<feature type="compositionally biased region" description="Polar residues" evidence="1">
    <location>
        <begin position="993"/>
        <end position="1012"/>
    </location>
</feature>
<keyword evidence="3" id="KW-1185">Reference proteome</keyword>
<feature type="compositionally biased region" description="Polar residues" evidence="1">
    <location>
        <begin position="245"/>
        <end position="254"/>
    </location>
</feature>